<protein>
    <recommendedName>
        <fullName evidence="1">Bacterial Ig-like domain-containing protein</fullName>
    </recommendedName>
</protein>
<dbReference type="InterPro" id="IPR047777">
    <property type="entry name" value="LapA-like_RM"/>
</dbReference>
<dbReference type="Gene3D" id="2.60.40.10">
    <property type="entry name" value="Immunoglobulins"/>
    <property type="match status" value="5"/>
</dbReference>
<gene>
    <name evidence="2" type="ORF">BIY26_20855</name>
</gene>
<comment type="caution">
    <text evidence="2">The sequence shown here is derived from an EMBL/GenBank/DDBJ whole genome shotgun (WGS) entry which is preliminary data.</text>
</comment>
<dbReference type="InterPro" id="IPR044048">
    <property type="entry name" value="Big_12"/>
</dbReference>
<dbReference type="NCBIfam" id="NF033510">
    <property type="entry name" value="Ca_tandemer"/>
    <property type="match status" value="4"/>
</dbReference>
<evidence type="ECO:0000313" key="3">
    <source>
        <dbReference type="Proteomes" id="UP000285972"/>
    </source>
</evidence>
<sequence>MNNVIGIIKFVIGQVFVVALDGSQRLLVAGERIYSGEEVVTGDNGAVSITLPDGRTLDLGRDSNWSGVAGVNNENTTSANNNSDVESLQSAIAQGEDPTQILEPTAAGNSDIGEAGDGGGSHTPVVLELTGQIVDPLVGYDTAGLTAGTASSSEENNPAGMALAASNAETTDSTTSPSVAITINGDGTVSFSFTKPPAGFDGNDITVANGTLSALTQDPNDPTHWSAVLTPRSDFEGEVVISVPDGSYTDENGTPGTGASSSITVDTLAPDAAISIDPITADNVVNADESNQTISVTGQVGADVHAGDIVAVTVGGQSYQTTVNADGNTWSVDVPGSVLAGNTAISASVTTSDAAGNSTTAHASRTYGVDTVAPEASITIDPVTTDNVINQAESTQPQTITGRVGNDVQVGDTVTVTVGGHSYQTTVTAADGGSMWSVSVPGSVLAGNSQIHAEVITSDEAGNSTTATADHNYTVDAVVPQASITIDPITGDDIINLAESNQPQSVTGRVGNDVQAGDTVTVTVGGQSYQTTVTTAADGSHIWSVSVPGSVLAGNSQIHAEVTTSDTAGNPTTATADHSYAVDTVAPEATITIDTITADNVVNAAESNQTINVTGQVSADVQAGDTVIVTVGNETYQTTVNTDGTTWNVGVPGSVLAGNSTVNATVTTVDAAGNTATANTSHGYEVDVTAPEAAISIDTITADNVINAAESGQTISVTGQVGANG</sequence>
<accession>A0AAE8EMT1</accession>
<dbReference type="RefSeq" id="WP_121514242.1">
    <property type="nucleotide sequence ID" value="NZ_MJLX01000086.1"/>
</dbReference>
<dbReference type="NCBIfam" id="NF012196">
    <property type="entry name" value="Ig_like_ice"/>
    <property type="match status" value="5"/>
</dbReference>
<dbReference type="InterPro" id="IPR013783">
    <property type="entry name" value="Ig-like_fold"/>
</dbReference>
<dbReference type="InterPro" id="IPR049826">
    <property type="entry name" value="Ig-like_ice"/>
</dbReference>
<name>A0AAE8EMT1_9GAMM</name>
<evidence type="ECO:0000259" key="1">
    <source>
        <dbReference type="Pfam" id="PF19078"/>
    </source>
</evidence>
<reference evidence="2 3" key="1">
    <citation type="submission" date="2016-09" db="EMBL/GenBank/DDBJ databases">
        <authorList>
            <person name="Doonan J."/>
            <person name="Pachebat J.A."/>
            <person name="Golyshin P.N."/>
            <person name="Denman S."/>
            <person name="Mcdonald J.E."/>
        </authorList>
    </citation>
    <scope>NUCLEOTIDE SEQUENCE [LARGE SCALE GENOMIC DNA]</scope>
    <source>
        <strain evidence="2 3">FRB141</strain>
    </source>
</reference>
<dbReference type="AlphaFoldDB" id="A0AAE8EMT1"/>
<proteinExistence type="predicted"/>
<dbReference type="EMBL" id="MJLX01000086">
    <property type="protein sequence ID" value="RLM17344.1"/>
    <property type="molecule type" value="Genomic_DNA"/>
</dbReference>
<dbReference type="NCBIfam" id="NF033682">
    <property type="entry name" value="retention_LapA"/>
    <property type="match status" value="1"/>
</dbReference>
<evidence type="ECO:0000313" key="2">
    <source>
        <dbReference type="EMBL" id="RLM17344.1"/>
    </source>
</evidence>
<dbReference type="Pfam" id="PF19078">
    <property type="entry name" value="Big_12"/>
    <property type="match status" value="1"/>
</dbReference>
<organism evidence="2 3">
    <name type="scientific">Brenneria goodwinii</name>
    <dbReference type="NCBI Taxonomy" id="1109412"/>
    <lineage>
        <taxon>Bacteria</taxon>
        <taxon>Pseudomonadati</taxon>
        <taxon>Pseudomonadota</taxon>
        <taxon>Gammaproteobacteria</taxon>
        <taxon>Enterobacterales</taxon>
        <taxon>Pectobacteriaceae</taxon>
        <taxon>Brenneria</taxon>
    </lineage>
</organism>
<dbReference type="Proteomes" id="UP000285972">
    <property type="component" value="Unassembled WGS sequence"/>
</dbReference>
<feature type="domain" description="Bacterial Ig-like" evidence="1">
    <location>
        <begin position="175"/>
        <end position="265"/>
    </location>
</feature>